<dbReference type="CDD" id="cd00109">
    <property type="entry name" value="Kunitz-type"/>
    <property type="match status" value="1"/>
</dbReference>
<name>A0A8S3UMC3_MYTED</name>
<dbReference type="SUPFAM" id="SSF57362">
    <property type="entry name" value="BPTI-like"/>
    <property type="match status" value="1"/>
</dbReference>
<dbReference type="OrthoDB" id="4473401at2759"/>
<dbReference type="Pfam" id="PF00014">
    <property type="entry name" value="Kunitz_BPTI"/>
    <property type="match status" value="1"/>
</dbReference>
<feature type="region of interest" description="Disordered" evidence="2">
    <location>
        <begin position="91"/>
        <end position="168"/>
    </location>
</feature>
<evidence type="ECO:0000256" key="2">
    <source>
        <dbReference type="SAM" id="MobiDB-lite"/>
    </source>
</evidence>
<dbReference type="InterPro" id="IPR036880">
    <property type="entry name" value="Kunitz_BPTI_sf"/>
</dbReference>
<feature type="compositionally biased region" description="Basic residues" evidence="2">
    <location>
        <begin position="148"/>
        <end position="168"/>
    </location>
</feature>
<dbReference type="AlphaFoldDB" id="A0A8S3UMC3"/>
<dbReference type="InterPro" id="IPR002223">
    <property type="entry name" value="Kunitz_BPTI"/>
</dbReference>
<evidence type="ECO:0000259" key="4">
    <source>
        <dbReference type="PROSITE" id="PS50279"/>
    </source>
</evidence>
<comment type="caution">
    <text evidence="5">The sequence shown here is derived from an EMBL/GenBank/DDBJ whole genome shotgun (WGS) entry which is preliminary data.</text>
</comment>
<keyword evidence="1" id="KW-1015">Disulfide bond</keyword>
<dbReference type="PROSITE" id="PS50279">
    <property type="entry name" value="BPTI_KUNITZ_2"/>
    <property type="match status" value="1"/>
</dbReference>
<reference evidence="5" key="1">
    <citation type="submission" date="2021-03" db="EMBL/GenBank/DDBJ databases">
        <authorList>
            <person name="Bekaert M."/>
        </authorList>
    </citation>
    <scope>NUCLEOTIDE SEQUENCE</scope>
</reference>
<evidence type="ECO:0000256" key="3">
    <source>
        <dbReference type="SAM" id="SignalP"/>
    </source>
</evidence>
<dbReference type="PANTHER" id="PTHR10083:SF374">
    <property type="entry name" value="BPTI_KUNITZ INHIBITOR DOMAIN-CONTAINING PROTEIN"/>
    <property type="match status" value="1"/>
</dbReference>
<gene>
    <name evidence="5" type="ORF">MEDL_55563</name>
</gene>
<dbReference type="GO" id="GO:0004867">
    <property type="term" value="F:serine-type endopeptidase inhibitor activity"/>
    <property type="evidence" value="ECO:0007669"/>
    <property type="project" value="InterPro"/>
</dbReference>
<sequence>MKLTVSLCLLLLPFCWSAYYEPSQCPNECEMDKDQGYCCEYDPSDKCSKVKRYYYDSNKRRCKKFRFEGCGGNENSFKTRKECNVHCKKNCRPGKANKIQSNKNGDRETKKAERKAKQEAKKMERERKKAERKARKEAKKMERERKKAERKSRKKAKKSKKKKRKRRE</sequence>
<feature type="compositionally biased region" description="Basic and acidic residues" evidence="2">
    <location>
        <begin position="104"/>
        <end position="129"/>
    </location>
</feature>
<dbReference type="Proteomes" id="UP000683360">
    <property type="component" value="Unassembled WGS sequence"/>
</dbReference>
<dbReference type="Gene3D" id="4.10.410.10">
    <property type="entry name" value="Pancreatic trypsin inhibitor Kunitz domain"/>
    <property type="match status" value="1"/>
</dbReference>
<accession>A0A8S3UMC3</accession>
<dbReference type="PRINTS" id="PR00759">
    <property type="entry name" value="BASICPTASE"/>
</dbReference>
<feature type="signal peptide" evidence="3">
    <location>
        <begin position="1"/>
        <end position="17"/>
    </location>
</feature>
<dbReference type="PROSITE" id="PS00280">
    <property type="entry name" value="BPTI_KUNITZ_1"/>
    <property type="match status" value="1"/>
</dbReference>
<organism evidence="5 6">
    <name type="scientific">Mytilus edulis</name>
    <name type="common">Blue mussel</name>
    <dbReference type="NCBI Taxonomy" id="6550"/>
    <lineage>
        <taxon>Eukaryota</taxon>
        <taxon>Metazoa</taxon>
        <taxon>Spiralia</taxon>
        <taxon>Lophotrochozoa</taxon>
        <taxon>Mollusca</taxon>
        <taxon>Bivalvia</taxon>
        <taxon>Autobranchia</taxon>
        <taxon>Pteriomorphia</taxon>
        <taxon>Mytilida</taxon>
        <taxon>Mytiloidea</taxon>
        <taxon>Mytilidae</taxon>
        <taxon>Mytilinae</taxon>
        <taxon>Mytilus</taxon>
    </lineage>
</organism>
<evidence type="ECO:0000256" key="1">
    <source>
        <dbReference type="ARBA" id="ARBA00023157"/>
    </source>
</evidence>
<dbReference type="GO" id="GO:0005615">
    <property type="term" value="C:extracellular space"/>
    <property type="evidence" value="ECO:0007669"/>
    <property type="project" value="TreeGrafter"/>
</dbReference>
<protein>
    <submittedName>
        <fullName evidence="5">TFPI2</fullName>
    </submittedName>
</protein>
<dbReference type="PANTHER" id="PTHR10083">
    <property type="entry name" value="KUNITZ-TYPE PROTEASE INHIBITOR-RELATED"/>
    <property type="match status" value="1"/>
</dbReference>
<evidence type="ECO:0000313" key="5">
    <source>
        <dbReference type="EMBL" id="CAG2243445.1"/>
    </source>
</evidence>
<keyword evidence="6" id="KW-1185">Reference proteome</keyword>
<evidence type="ECO:0000313" key="6">
    <source>
        <dbReference type="Proteomes" id="UP000683360"/>
    </source>
</evidence>
<dbReference type="InterPro" id="IPR020901">
    <property type="entry name" value="Prtase_inh_Kunz-CS"/>
</dbReference>
<proteinExistence type="predicted"/>
<feature type="chain" id="PRO_5035912542" evidence="3">
    <location>
        <begin position="18"/>
        <end position="168"/>
    </location>
</feature>
<dbReference type="EMBL" id="CAJPWZ010002702">
    <property type="protein sequence ID" value="CAG2243445.1"/>
    <property type="molecule type" value="Genomic_DNA"/>
</dbReference>
<feature type="domain" description="BPTI/Kunitz inhibitor" evidence="4">
    <location>
        <begin position="29"/>
        <end position="87"/>
    </location>
</feature>
<dbReference type="InterPro" id="IPR050098">
    <property type="entry name" value="TFPI/VKTCI-like"/>
</dbReference>
<dbReference type="SMART" id="SM00131">
    <property type="entry name" value="KU"/>
    <property type="match status" value="1"/>
</dbReference>
<keyword evidence="3" id="KW-0732">Signal</keyword>